<feature type="signal peptide" evidence="1">
    <location>
        <begin position="1"/>
        <end position="37"/>
    </location>
</feature>
<gene>
    <name evidence="3" type="ORF">LX83_006664</name>
</gene>
<evidence type="ECO:0000256" key="1">
    <source>
        <dbReference type="SAM" id="SignalP"/>
    </source>
</evidence>
<dbReference type="InterPro" id="IPR017853">
    <property type="entry name" value="GH"/>
</dbReference>
<dbReference type="PANTHER" id="PTHR35273:SF2">
    <property type="entry name" value="ALPHA-GALACTOSIDASE"/>
    <property type="match status" value="1"/>
</dbReference>
<organism evidence="3 4">
    <name type="scientific">Goodfellowiella coeruleoviolacea</name>
    <dbReference type="NCBI Taxonomy" id="334858"/>
    <lineage>
        <taxon>Bacteria</taxon>
        <taxon>Bacillati</taxon>
        <taxon>Actinomycetota</taxon>
        <taxon>Actinomycetes</taxon>
        <taxon>Pseudonocardiales</taxon>
        <taxon>Pseudonocardiaceae</taxon>
        <taxon>Goodfellowiella</taxon>
    </lineage>
</organism>
<dbReference type="InterPro" id="IPR013785">
    <property type="entry name" value="Aldolase_TIM"/>
</dbReference>
<keyword evidence="4" id="KW-1185">Reference proteome</keyword>
<dbReference type="EMBL" id="JAMTCK010000020">
    <property type="protein sequence ID" value="MCP2169778.1"/>
    <property type="molecule type" value="Genomic_DNA"/>
</dbReference>
<accession>A0AAE3KPF1</accession>
<dbReference type="SUPFAM" id="SSF51445">
    <property type="entry name" value="(Trans)glycosidases"/>
    <property type="match status" value="1"/>
</dbReference>
<sequence>MRPNSAGSARRVSRMALLAVAGLTAATAVVTTGSANAATFTVPPANAKADYQLGGAYTPPADVRVVSRDRTAAPAAGRYNICYVNGFQTQAEEAAWWRANHPDLLLRDGDGNYVEDPDWPGELILDISTEDNRTDIAEIVNGWVTGCAEDGFDAVEIDNLDTFTRFTDHLQESDAVAYAELLTEHAHAEGLAIAQKNSAELAEQGRALGFDFAVAEECGRYDECGDYVDAYGAHVLVIEYRDQDFAKTCREYGDTLSVVRRDRNVVGPNSSGYVYDAC</sequence>
<feature type="chain" id="PRO_5042132606" evidence="1">
    <location>
        <begin position="38"/>
        <end position="278"/>
    </location>
</feature>
<dbReference type="PANTHER" id="PTHR35273">
    <property type="entry name" value="ALPHA-1,4 POLYGALACTOSAMINIDASE, PUTATIVE (AFU_ORTHOLOGUE AFUA_3G07890)-RELATED"/>
    <property type="match status" value="1"/>
</dbReference>
<reference evidence="3" key="1">
    <citation type="submission" date="2022-06" db="EMBL/GenBank/DDBJ databases">
        <title>Genomic Encyclopedia of Archaeal and Bacterial Type Strains, Phase II (KMG-II): from individual species to whole genera.</title>
        <authorList>
            <person name="Goeker M."/>
        </authorList>
    </citation>
    <scope>NUCLEOTIDE SEQUENCE</scope>
    <source>
        <strain evidence="3">DSM 43935</strain>
    </source>
</reference>
<dbReference type="Gene3D" id="3.20.20.70">
    <property type="entry name" value="Aldolase class I"/>
    <property type="match status" value="1"/>
</dbReference>
<comment type="caution">
    <text evidence="3">The sequence shown here is derived from an EMBL/GenBank/DDBJ whole genome shotgun (WGS) entry which is preliminary data.</text>
</comment>
<proteinExistence type="predicted"/>
<evidence type="ECO:0000313" key="4">
    <source>
        <dbReference type="Proteomes" id="UP001206128"/>
    </source>
</evidence>
<dbReference type="AlphaFoldDB" id="A0AAE3KPF1"/>
<protein>
    <submittedName>
        <fullName evidence="3">Glycoside-hydrolase family GH114</fullName>
    </submittedName>
</protein>
<dbReference type="InterPro" id="IPR004352">
    <property type="entry name" value="GH114_TIM-barrel"/>
</dbReference>
<name>A0AAE3KPF1_9PSEU</name>
<evidence type="ECO:0000259" key="2">
    <source>
        <dbReference type="Pfam" id="PF03537"/>
    </source>
</evidence>
<dbReference type="Pfam" id="PF03537">
    <property type="entry name" value="Glyco_hydro_114"/>
    <property type="match status" value="1"/>
</dbReference>
<dbReference type="Proteomes" id="UP001206128">
    <property type="component" value="Unassembled WGS sequence"/>
</dbReference>
<feature type="domain" description="Glycoside-hydrolase family GH114 TIM-barrel" evidence="2">
    <location>
        <begin position="50"/>
        <end position="265"/>
    </location>
</feature>
<keyword evidence="1" id="KW-0732">Signal</keyword>
<dbReference type="RefSeq" id="WP_253779045.1">
    <property type="nucleotide sequence ID" value="NZ_JAMTCK010000020.1"/>
</dbReference>
<evidence type="ECO:0000313" key="3">
    <source>
        <dbReference type="EMBL" id="MCP2169778.1"/>
    </source>
</evidence>